<dbReference type="InterPro" id="IPR001873">
    <property type="entry name" value="ENaC"/>
</dbReference>
<organism evidence="14 15">
    <name type="scientific">Astyanax mexicanus</name>
    <name type="common">Blind cave fish</name>
    <name type="synonym">Astyanax fasciatus mexicanus</name>
    <dbReference type="NCBI Taxonomy" id="7994"/>
    <lineage>
        <taxon>Eukaryota</taxon>
        <taxon>Metazoa</taxon>
        <taxon>Chordata</taxon>
        <taxon>Craniata</taxon>
        <taxon>Vertebrata</taxon>
        <taxon>Euteleostomi</taxon>
        <taxon>Actinopterygii</taxon>
        <taxon>Neopterygii</taxon>
        <taxon>Teleostei</taxon>
        <taxon>Ostariophysi</taxon>
        <taxon>Characiformes</taxon>
        <taxon>Characoidei</taxon>
        <taxon>Acestrorhamphidae</taxon>
        <taxon>Acestrorhamphinae</taxon>
        <taxon>Astyanax</taxon>
    </lineage>
</organism>
<dbReference type="Proteomes" id="UP000694621">
    <property type="component" value="Unplaced"/>
</dbReference>
<sequence length="242" mass="27894">FLLRTEYIRPSNLQAFANNSTLHGMRHIFAYGHFTFRRFLWTVSFLGSLGLLLMVCIDRLTYYFQFPHVTKVEDVAAPNLTFPAVTFCNLNEFRYSQITKNDLYHAGRLLALLNRNKEIAKPHLADPEFLASLKKKANFSDFEPMWFNMTDFYNRVGHDISDMLLQCTFHGVHCFPSNFTTVSYYKFLLMSFASPGDALLVLIIGSRNKQLLFTFFHFSSQATQNFDYPAVQCPALKGSIST</sequence>
<keyword evidence="11 12" id="KW-0407">Ion channel</keyword>
<keyword evidence="4 12" id="KW-0812">Transmembrane</keyword>
<reference evidence="14" key="1">
    <citation type="submission" date="2025-08" db="UniProtKB">
        <authorList>
            <consortium name="Ensembl"/>
        </authorList>
    </citation>
    <scope>IDENTIFICATION</scope>
</reference>
<proteinExistence type="inferred from homology"/>
<evidence type="ECO:0000256" key="11">
    <source>
        <dbReference type="ARBA" id="ARBA00023303"/>
    </source>
</evidence>
<dbReference type="Ensembl" id="ENSAMXT00005023485.1">
    <property type="protein sequence ID" value="ENSAMXP00005021246.1"/>
    <property type="gene ID" value="ENSAMXG00005011043.1"/>
</dbReference>
<evidence type="ECO:0000256" key="3">
    <source>
        <dbReference type="ARBA" id="ARBA00022461"/>
    </source>
</evidence>
<keyword evidence="9" id="KW-1015">Disulfide bond</keyword>
<evidence type="ECO:0000256" key="4">
    <source>
        <dbReference type="ARBA" id="ARBA00022692"/>
    </source>
</evidence>
<name>A0A8B9JGR5_ASTMX</name>
<dbReference type="Gene3D" id="1.10.287.770">
    <property type="entry name" value="YojJ-like"/>
    <property type="match status" value="1"/>
</dbReference>
<feature type="transmembrane region" description="Helical" evidence="13">
    <location>
        <begin position="39"/>
        <end position="57"/>
    </location>
</feature>
<evidence type="ECO:0000313" key="14">
    <source>
        <dbReference type="Ensembl" id="ENSAMXP00005021246.1"/>
    </source>
</evidence>
<dbReference type="GO" id="GO:0015280">
    <property type="term" value="F:ligand-gated sodium channel activity"/>
    <property type="evidence" value="ECO:0007669"/>
    <property type="project" value="TreeGrafter"/>
</dbReference>
<dbReference type="AlphaFoldDB" id="A0A8B9JGR5"/>
<dbReference type="PRINTS" id="PR01078">
    <property type="entry name" value="AMINACHANNEL"/>
</dbReference>
<keyword evidence="8 13" id="KW-0472">Membrane</keyword>
<evidence type="ECO:0000256" key="12">
    <source>
        <dbReference type="RuleBase" id="RU000679"/>
    </source>
</evidence>
<evidence type="ECO:0000256" key="13">
    <source>
        <dbReference type="SAM" id="Phobius"/>
    </source>
</evidence>
<evidence type="ECO:0000256" key="5">
    <source>
        <dbReference type="ARBA" id="ARBA00022989"/>
    </source>
</evidence>
<keyword evidence="7 12" id="KW-0406">Ion transport</keyword>
<evidence type="ECO:0000256" key="7">
    <source>
        <dbReference type="ARBA" id="ARBA00023065"/>
    </source>
</evidence>
<dbReference type="Pfam" id="PF00858">
    <property type="entry name" value="ASC"/>
    <property type="match status" value="1"/>
</dbReference>
<evidence type="ECO:0000256" key="2">
    <source>
        <dbReference type="ARBA" id="ARBA00022448"/>
    </source>
</evidence>
<keyword evidence="5 13" id="KW-1133">Transmembrane helix</keyword>
<keyword evidence="6" id="KW-0915">Sodium</keyword>
<keyword evidence="3 12" id="KW-0894">Sodium channel</keyword>
<comment type="subcellular location">
    <subcellularLocation>
        <location evidence="1">Membrane</location>
        <topology evidence="1">Multi-pass membrane protein</topology>
    </subcellularLocation>
</comment>
<keyword evidence="2 12" id="KW-0813">Transport</keyword>
<accession>A0A8B9JGR5</accession>
<dbReference type="Gene3D" id="1.10.3590.10">
    <property type="entry name" value="acid-sensing ion channel 1 domain"/>
    <property type="match status" value="1"/>
</dbReference>
<keyword evidence="10 12" id="KW-0739">Sodium transport</keyword>
<evidence type="ECO:0000256" key="6">
    <source>
        <dbReference type="ARBA" id="ARBA00023053"/>
    </source>
</evidence>
<dbReference type="GO" id="GO:0005886">
    <property type="term" value="C:plasma membrane"/>
    <property type="evidence" value="ECO:0007669"/>
    <property type="project" value="TreeGrafter"/>
</dbReference>
<dbReference type="PANTHER" id="PTHR11690:SF170">
    <property type="entry name" value="ACID-SENSING ION CHANNEL 1"/>
    <property type="match status" value="1"/>
</dbReference>
<evidence type="ECO:0000256" key="9">
    <source>
        <dbReference type="ARBA" id="ARBA00023157"/>
    </source>
</evidence>
<comment type="similarity">
    <text evidence="12">Belongs to the amiloride-sensitive sodium channel (TC 1.A.6) family.</text>
</comment>
<evidence type="ECO:0000256" key="10">
    <source>
        <dbReference type="ARBA" id="ARBA00023201"/>
    </source>
</evidence>
<evidence type="ECO:0000256" key="1">
    <source>
        <dbReference type="ARBA" id="ARBA00004141"/>
    </source>
</evidence>
<dbReference type="PANTHER" id="PTHR11690">
    <property type="entry name" value="AMILORIDE-SENSITIVE SODIUM CHANNEL-RELATED"/>
    <property type="match status" value="1"/>
</dbReference>
<protein>
    <submittedName>
        <fullName evidence="14">Uncharacterized protein</fullName>
    </submittedName>
</protein>
<evidence type="ECO:0000256" key="8">
    <source>
        <dbReference type="ARBA" id="ARBA00023136"/>
    </source>
</evidence>
<evidence type="ECO:0000313" key="15">
    <source>
        <dbReference type="Proteomes" id="UP000694621"/>
    </source>
</evidence>